<dbReference type="Pfam" id="PF06985">
    <property type="entry name" value="HET"/>
    <property type="match status" value="1"/>
</dbReference>
<dbReference type="EMBL" id="NCSJ02000100">
    <property type="protein sequence ID" value="RFU30435.1"/>
    <property type="molecule type" value="Genomic_DNA"/>
</dbReference>
<dbReference type="InterPro" id="IPR052895">
    <property type="entry name" value="HetReg/Transcr_Mod"/>
</dbReference>
<dbReference type="STRING" id="5539.A0A3E2HAI5"/>
<dbReference type="PANTHER" id="PTHR24148:SF64">
    <property type="entry name" value="HETEROKARYON INCOMPATIBILITY DOMAIN-CONTAINING PROTEIN"/>
    <property type="match status" value="1"/>
</dbReference>
<dbReference type="Pfam" id="PF26639">
    <property type="entry name" value="Het-6_barrel"/>
    <property type="match status" value="1"/>
</dbReference>
<dbReference type="OMA" id="GESAHYA"/>
<dbReference type="PANTHER" id="PTHR24148">
    <property type="entry name" value="ANKYRIN REPEAT DOMAIN-CONTAINING PROTEIN 39 HOMOLOG-RELATED"/>
    <property type="match status" value="1"/>
</dbReference>
<name>A0A3E2HAI5_SCYLI</name>
<keyword evidence="3" id="KW-1185">Reference proteome</keyword>
<evidence type="ECO:0000259" key="1">
    <source>
        <dbReference type="Pfam" id="PF06985"/>
    </source>
</evidence>
<protein>
    <recommendedName>
        <fullName evidence="1">Heterokaryon incompatibility domain-containing protein</fullName>
    </recommendedName>
</protein>
<organism evidence="2 3">
    <name type="scientific">Scytalidium lignicola</name>
    <name type="common">Hyphomycete</name>
    <dbReference type="NCBI Taxonomy" id="5539"/>
    <lineage>
        <taxon>Eukaryota</taxon>
        <taxon>Fungi</taxon>
        <taxon>Dikarya</taxon>
        <taxon>Ascomycota</taxon>
        <taxon>Pezizomycotina</taxon>
        <taxon>Leotiomycetes</taxon>
        <taxon>Leotiomycetes incertae sedis</taxon>
        <taxon>Scytalidium</taxon>
    </lineage>
</organism>
<dbReference type="AlphaFoldDB" id="A0A3E2HAI5"/>
<dbReference type="OrthoDB" id="3557394at2759"/>
<gene>
    <name evidence="2" type="ORF">B7463_g5926</name>
</gene>
<dbReference type="Proteomes" id="UP000258309">
    <property type="component" value="Unassembled WGS sequence"/>
</dbReference>
<evidence type="ECO:0000313" key="2">
    <source>
        <dbReference type="EMBL" id="RFU30435.1"/>
    </source>
</evidence>
<sequence>MTSNGELYRFLPLDKYSSNIRILKVHKANAFEDPLICDLQVEQLDSQPQYAALSYTWGDQPFDHHLECNKQSLNVTDSLDYAIRLFRQHFAGQKIWIDQICINQNDTTEKTSQISMMNKIYRKASHVLVYLGRFDSNSRMGVKLAQDVKIHSAEILRDLKREGGLPYYIPSANHPSWESWRNLFYRLWWSRVWVIQEAISNSSVSVLCEEDMFDWDILPFSYFFLSNLMEEYPALFNLPLFAFTPEMPQLQGRMHAWRSIMDKYNNSKSAIESNHLGEILDMIRTFSAKDPHDKIYAILGLTMYSSEVPKMDYNLPVERVYRDFAEYLCSNGKLFMVLSVAGLKRALPNLPTWVPDWTCDNQGLSFQRIEGLGYCAGGDSKASIKCSGDAGLIITHSALIDTIVAIGPVREKTQPLDLTEFVLDYVPWTLDSWELINSNDNFRSLVPYARLEMFSSLVSAGSPTVKHPLNAHAAYFTSFYSALSPDTDISNPFEICKHLGYDSVVEDELNSFINISSKATKSRKICITSKGFIGLAPDLTEVGDEVCIFQGARAPFILRNIGDAYNVVGDAFILNLMKGESLKMDSAFWSSIRLQ</sequence>
<feature type="domain" description="Heterokaryon incompatibility" evidence="1">
    <location>
        <begin position="50"/>
        <end position="197"/>
    </location>
</feature>
<feature type="non-terminal residue" evidence="2">
    <location>
        <position position="595"/>
    </location>
</feature>
<proteinExistence type="predicted"/>
<comment type="caution">
    <text evidence="2">The sequence shown here is derived from an EMBL/GenBank/DDBJ whole genome shotgun (WGS) entry which is preliminary data.</text>
</comment>
<dbReference type="InterPro" id="IPR010730">
    <property type="entry name" value="HET"/>
</dbReference>
<reference evidence="2 3" key="1">
    <citation type="submission" date="2018-05" db="EMBL/GenBank/DDBJ databases">
        <title>Draft genome sequence of Scytalidium lignicola DSM 105466, a ubiquitous saprotrophic fungus.</title>
        <authorList>
            <person name="Buettner E."/>
            <person name="Gebauer A.M."/>
            <person name="Hofrichter M."/>
            <person name="Liers C."/>
            <person name="Kellner H."/>
        </authorList>
    </citation>
    <scope>NUCLEOTIDE SEQUENCE [LARGE SCALE GENOMIC DNA]</scope>
    <source>
        <strain evidence="2 3">DSM 105466</strain>
    </source>
</reference>
<evidence type="ECO:0000313" key="3">
    <source>
        <dbReference type="Proteomes" id="UP000258309"/>
    </source>
</evidence>
<feature type="non-terminal residue" evidence="2">
    <location>
        <position position="1"/>
    </location>
</feature>
<accession>A0A3E2HAI5</accession>